<protein>
    <submittedName>
        <fullName evidence="5">L-fuculose kinase</fullName>
    </submittedName>
</protein>
<reference evidence="5 6" key="1">
    <citation type="submission" date="2023-11" db="EMBL/GenBank/DDBJ databases">
        <title>Paucibacter sp. nov., isolated from fresh soil in Korea.</title>
        <authorList>
            <person name="Le N.T.T."/>
        </authorList>
    </citation>
    <scope>NUCLEOTIDE SEQUENCE [LARGE SCALE GENOMIC DNA]</scope>
    <source>
        <strain evidence="5 6">R3-3</strain>
    </source>
</reference>
<dbReference type="RefSeq" id="WP_320423243.1">
    <property type="nucleotide sequence ID" value="NZ_JAXCLA010000004.1"/>
</dbReference>
<evidence type="ECO:0000256" key="1">
    <source>
        <dbReference type="ARBA" id="ARBA00009156"/>
    </source>
</evidence>
<dbReference type="InterPro" id="IPR043129">
    <property type="entry name" value="ATPase_NBD"/>
</dbReference>
<dbReference type="PANTHER" id="PTHR43095:SF5">
    <property type="entry name" value="XYLULOSE KINASE"/>
    <property type="match status" value="1"/>
</dbReference>
<dbReference type="Proteomes" id="UP001285263">
    <property type="component" value="Unassembled WGS sequence"/>
</dbReference>
<evidence type="ECO:0000313" key="6">
    <source>
        <dbReference type="Proteomes" id="UP001285263"/>
    </source>
</evidence>
<dbReference type="GO" id="GO:0016301">
    <property type="term" value="F:kinase activity"/>
    <property type="evidence" value="ECO:0007669"/>
    <property type="project" value="UniProtKB-KW"/>
</dbReference>
<evidence type="ECO:0000256" key="2">
    <source>
        <dbReference type="ARBA" id="ARBA00022679"/>
    </source>
</evidence>
<evidence type="ECO:0000313" key="5">
    <source>
        <dbReference type="EMBL" id="MDY0745333.1"/>
    </source>
</evidence>
<organism evidence="5 6">
    <name type="scientific">Roseateles agri</name>
    <dbReference type="NCBI Taxonomy" id="3098619"/>
    <lineage>
        <taxon>Bacteria</taxon>
        <taxon>Pseudomonadati</taxon>
        <taxon>Pseudomonadota</taxon>
        <taxon>Betaproteobacteria</taxon>
        <taxon>Burkholderiales</taxon>
        <taxon>Sphaerotilaceae</taxon>
        <taxon>Roseateles</taxon>
    </lineage>
</organism>
<comment type="similarity">
    <text evidence="1">Belongs to the FGGY kinase family.</text>
</comment>
<comment type="caution">
    <text evidence="5">The sequence shown here is derived from an EMBL/GenBank/DDBJ whole genome shotgun (WGS) entry which is preliminary data.</text>
</comment>
<keyword evidence="2" id="KW-0808">Transferase</keyword>
<feature type="domain" description="Carbohydrate kinase FGGY C-terminal" evidence="4">
    <location>
        <begin position="249"/>
        <end position="435"/>
    </location>
</feature>
<keyword evidence="6" id="KW-1185">Reference proteome</keyword>
<dbReference type="PANTHER" id="PTHR43095">
    <property type="entry name" value="SUGAR KINASE"/>
    <property type="match status" value="1"/>
</dbReference>
<dbReference type="SUPFAM" id="SSF53067">
    <property type="entry name" value="Actin-like ATPase domain"/>
    <property type="match status" value="1"/>
</dbReference>
<dbReference type="EMBL" id="JAXCLA010000004">
    <property type="protein sequence ID" value="MDY0745333.1"/>
    <property type="molecule type" value="Genomic_DNA"/>
</dbReference>
<evidence type="ECO:0000259" key="4">
    <source>
        <dbReference type="Pfam" id="PF21546"/>
    </source>
</evidence>
<dbReference type="InterPro" id="IPR050406">
    <property type="entry name" value="FGGY_Carb_Kinase"/>
</dbReference>
<dbReference type="Pfam" id="PF21546">
    <property type="entry name" value="FGGY_C_2"/>
    <property type="match status" value="1"/>
</dbReference>
<evidence type="ECO:0000256" key="3">
    <source>
        <dbReference type="ARBA" id="ARBA00022777"/>
    </source>
</evidence>
<sequence length="472" mass="50076">MRDDLTLVLDIGKSNAKLVLIDAAGEVLASAKSANQSAPSAAFGFTALGTGPLADWIERSAPGLLQGRVPSKISVTTHGAAFCALGETGLVLPPIDYEWDGYGQLTAAFEASLANFAHHGTPRLPQGLNAGRQIDYVQRRWPELTAQIRCWLPYPQYWAWWLSGVACSEVSSLGCHTGLWAPAERRYSDWAQARGIAFAPLRQAWETIGTLRPALLRAWGLPADAEVQVTAGVHDSNACLARYLQAMPDATVVSTGTWCIVMAPGADIARLSPQRDELANVAVDGRAVATARFMGGREFAALCGNADPALATAQALEQVLREGWMALPAFADSGGPFMGRRGTVLKQGQPVGLEAVPAALRPALAALYCADLSALLVGDLEQQGAGGPVIIEGPMAQSPAYRLAIAGMLGSRPAYRSTDALEGTARGAWMLARWTEQTGVGAQLERLERAAPALEDALRTHTQAWRAASTMN</sequence>
<keyword evidence="3 5" id="KW-0418">Kinase</keyword>
<dbReference type="Gene3D" id="3.30.420.40">
    <property type="match status" value="2"/>
</dbReference>
<dbReference type="InterPro" id="IPR049382">
    <property type="entry name" value="FGGY_C_2"/>
</dbReference>
<name>A0ABU5DGB7_9BURK</name>
<proteinExistence type="inferred from homology"/>
<accession>A0ABU5DGB7</accession>
<gene>
    <name evidence="5" type="ORF">SNE35_12500</name>
</gene>